<evidence type="ECO:0000313" key="1">
    <source>
        <dbReference type="EMBL" id="GAC30493.1"/>
    </source>
</evidence>
<reference evidence="2" key="1">
    <citation type="journal article" date="2014" name="Environ. Microbiol.">
        <title>Comparative genomics of the marine bacterial genus Glaciecola reveals the high degree of genomic diversity and genomic characteristic for cold adaptation.</title>
        <authorList>
            <person name="Qin Q.L."/>
            <person name="Xie B.B."/>
            <person name="Yu Y."/>
            <person name="Shu Y.L."/>
            <person name="Rong J.C."/>
            <person name="Zhang Y.J."/>
            <person name="Zhao D.L."/>
            <person name="Chen X.L."/>
            <person name="Zhang X.Y."/>
            <person name="Chen B."/>
            <person name="Zhou B.C."/>
            <person name="Zhang Y.Z."/>
        </authorList>
    </citation>
    <scope>NUCLEOTIDE SEQUENCE [LARGE SCALE GENOMIC DNA]</scope>
    <source>
        <strain evidence="2">ACAM 615</strain>
    </source>
</reference>
<organism evidence="1 2">
    <name type="scientific">Brumicola pallidula DSM 14239 = ACAM 615</name>
    <dbReference type="NCBI Taxonomy" id="1121922"/>
    <lineage>
        <taxon>Bacteria</taxon>
        <taxon>Pseudomonadati</taxon>
        <taxon>Pseudomonadota</taxon>
        <taxon>Gammaproteobacteria</taxon>
        <taxon>Alteromonadales</taxon>
        <taxon>Alteromonadaceae</taxon>
        <taxon>Brumicola</taxon>
    </lineage>
</organism>
<dbReference type="Proteomes" id="UP000006251">
    <property type="component" value="Unassembled WGS sequence"/>
</dbReference>
<proteinExistence type="predicted"/>
<keyword evidence="2" id="KW-1185">Reference proteome</keyword>
<accession>K6ZNN0</accession>
<gene>
    <name evidence="1" type="ORF">GPAL_3651</name>
</gene>
<evidence type="ECO:0000313" key="2">
    <source>
        <dbReference type="Proteomes" id="UP000006251"/>
    </source>
</evidence>
<name>K6ZNN0_9ALTE</name>
<protein>
    <submittedName>
        <fullName evidence="1">Uncharacterized protein</fullName>
    </submittedName>
</protein>
<sequence length="49" mass="5705">MYQVLFYLYAQKISCLANKNSFADVVARLNSDNMRMLVLLISFVRGCKR</sequence>
<dbReference type="EMBL" id="BAEQ01000057">
    <property type="protein sequence ID" value="GAC30493.1"/>
    <property type="molecule type" value="Genomic_DNA"/>
</dbReference>
<dbReference type="AlphaFoldDB" id="K6ZNN0"/>
<comment type="caution">
    <text evidence="1">The sequence shown here is derived from an EMBL/GenBank/DDBJ whole genome shotgun (WGS) entry which is preliminary data.</text>
</comment>